<dbReference type="Gene3D" id="3.10.180.10">
    <property type="entry name" value="2,3-Dihydroxybiphenyl 1,2-Dioxygenase, domain 1"/>
    <property type="match status" value="1"/>
</dbReference>
<dbReference type="PANTHER" id="PTHR39434:SF1">
    <property type="entry name" value="VOC DOMAIN-CONTAINING PROTEIN"/>
    <property type="match status" value="1"/>
</dbReference>
<evidence type="ECO:0000259" key="1">
    <source>
        <dbReference type="PROSITE" id="PS51819"/>
    </source>
</evidence>
<reference evidence="2 3" key="1">
    <citation type="submission" date="2017-03" db="EMBL/GenBank/DDBJ databases">
        <title>Lifting the veil on microbial sulfur biogeochemistry in mining wastewaters.</title>
        <authorList>
            <person name="Kantor R.S."/>
            <person name="Colenbrander Nelson T."/>
            <person name="Marshall S."/>
            <person name="Bennett D."/>
            <person name="Apte S."/>
            <person name="Camacho D."/>
            <person name="Thomas B.C."/>
            <person name="Warren L.A."/>
            <person name="Banfield J.F."/>
        </authorList>
    </citation>
    <scope>NUCLEOTIDE SEQUENCE [LARGE SCALE GENOMIC DNA]</scope>
    <source>
        <strain evidence="2">32-69-9</strain>
    </source>
</reference>
<dbReference type="EMBL" id="NCEB01000007">
    <property type="protein sequence ID" value="OYX34861.1"/>
    <property type="molecule type" value="Genomic_DNA"/>
</dbReference>
<dbReference type="InterPro" id="IPR037523">
    <property type="entry name" value="VOC_core"/>
</dbReference>
<dbReference type="PROSITE" id="PS51819">
    <property type="entry name" value="VOC"/>
    <property type="match status" value="1"/>
</dbReference>
<sequence length="130" mass="14425">MAPAFHLSLSVADLDRTEAFYTGALGARVGRRTRAWIDVWLFGAQVTVYARPGGVLPLPQRDTLHFGATLAWDDWEVLAGRLNEAKAIFRLSPTVDDARGQAKMMLVDPDGYLIEIKAYRDPEAALNRPL</sequence>
<name>A0A258FQT7_9CAUL</name>
<dbReference type="PANTHER" id="PTHR39434">
    <property type="match status" value="1"/>
</dbReference>
<dbReference type="Proteomes" id="UP000215595">
    <property type="component" value="Unassembled WGS sequence"/>
</dbReference>
<evidence type="ECO:0000313" key="2">
    <source>
        <dbReference type="EMBL" id="OYX34861.1"/>
    </source>
</evidence>
<gene>
    <name evidence="2" type="ORF">B7Z01_04835</name>
</gene>
<feature type="domain" description="VOC" evidence="1">
    <location>
        <begin position="3"/>
        <end position="119"/>
    </location>
</feature>
<accession>A0A258FQT7</accession>
<dbReference type="AlphaFoldDB" id="A0A258FQT7"/>
<evidence type="ECO:0000313" key="3">
    <source>
        <dbReference type="Proteomes" id="UP000215595"/>
    </source>
</evidence>
<proteinExistence type="predicted"/>
<dbReference type="InterPro" id="IPR029068">
    <property type="entry name" value="Glyas_Bleomycin-R_OHBP_Dase"/>
</dbReference>
<dbReference type="InterPro" id="IPR004360">
    <property type="entry name" value="Glyas_Fos-R_dOase_dom"/>
</dbReference>
<dbReference type="SUPFAM" id="SSF54593">
    <property type="entry name" value="Glyoxalase/Bleomycin resistance protein/Dihydroxybiphenyl dioxygenase"/>
    <property type="match status" value="1"/>
</dbReference>
<comment type="caution">
    <text evidence="2">The sequence shown here is derived from an EMBL/GenBank/DDBJ whole genome shotgun (WGS) entry which is preliminary data.</text>
</comment>
<protein>
    <recommendedName>
        <fullName evidence="1">VOC domain-containing protein</fullName>
    </recommendedName>
</protein>
<dbReference type="Pfam" id="PF00903">
    <property type="entry name" value="Glyoxalase"/>
    <property type="match status" value="1"/>
</dbReference>
<organism evidence="2 3">
    <name type="scientific">Brevundimonas subvibrioides</name>
    <dbReference type="NCBI Taxonomy" id="74313"/>
    <lineage>
        <taxon>Bacteria</taxon>
        <taxon>Pseudomonadati</taxon>
        <taxon>Pseudomonadota</taxon>
        <taxon>Alphaproteobacteria</taxon>
        <taxon>Caulobacterales</taxon>
        <taxon>Caulobacteraceae</taxon>
        <taxon>Brevundimonas</taxon>
    </lineage>
</organism>